<keyword evidence="2" id="KW-1185">Reference proteome</keyword>
<reference evidence="1 2" key="1">
    <citation type="submission" date="2014-08" db="EMBL/GenBank/DDBJ databases">
        <title>Comparative genomics of the Paenibacillus odorifer group.</title>
        <authorList>
            <person name="den Bakker H.C."/>
            <person name="Tsai Y.-C."/>
            <person name="Martin N."/>
            <person name="Korlach J."/>
            <person name="Wiedmann M."/>
        </authorList>
    </citation>
    <scope>NUCLEOTIDE SEQUENCE [LARGE SCALE GENOMIC DNA]</scope>
    <source>
        <strain evidence="1 2">DSM 15220</strain>
    </source>
</reference>
<sequence length="126" mass="14314">MAIETKLREFLLAIPEIQGVVGSRIYPGWLPEKPTYPAIAYLEISGVAHHNIPVAYPRFQFSVFSTRYGEAKAVAEALRDALQRYKGSMGGVQVLQGVWEGSRDMYESDTKLYHIATDFKIIYREE</sequence>
<dbReference type="STRING" id="189425.PGRAT_19290"/>
<dbReference type="Gene3D" id="3.30.2000.30">
    <property type="match status" value="1"/>
</dbReference>
<dbReference type="eggNOG" id="ENOG5030YY9">
    <property type="taxonomic scope" value="Bacteria"/>
</dbReference>
<dbReference type="Pfam" id="PF11367">
    <property type="entry name" value="Tail_completion_gp17"/>
    <property type="match status" value="1"/>
</dbReference>
<evidence type="ECO:0000313" key="1">
    <source>
        <dbReference type="EMBL" id="AIQ69537.1"/>
    </source>
</evidence>
<dbReference type="HOGENOM" id="CLU_150435_0_0_9"/>
<dbReference type="InterPro" id="IPR053745">
    <property type="entry name" value="Viral_Tail_Comp_sf"/>
</dbReference>
<dbReference type="EMBL" id="CP009287">
    <property type="protein sequence ID" value="AIQ69537.1"/>
    <property type="molecule type" value="Genomic_DNA"/>
</dbReference>
<protein>
    <submittedName>
        <fullName evidence="1">Uncharacterized protein</fullName>
    </submittedName>
</protein>
<dbReference type="KEGG" id="pgm:PGRAT_19290"/>
<dbReference type="OrthoDB" id="2988606at2"/>
<dbReference type="AlphaFoldDB" id="A0A089M8G6"/>
<dbReference type="InterPro" id="IPR021508">
    <property type="entry name" value="Gp17-like"/>
</dbReference>
<accession>A0A089M8G6</accession>
<dbReference type="Proteomes" id="UP000029500">
    <property type="component" value="Chromosome"/>
</dbReference>
<dbReference type="RefSeq" id="WP_025708664.1">
    <property type="nucleotide sequence ID" value="NZ_CP009287.1"/>
</dbReference>
<evidence type="ECO:0000313" key="2">
    <source>
        <dbReference type="Proteomes" id="UP000029500"/>
    </source>
</evidence>
<organism evidence="1 2">
    <name type="scientific">Paenibacillus graminis</name>
    <dbReference type="NCBI Taxonomy" id="189425"/>
    <lineage>
        <taxon>Bacteria</taxon>
        <taxon>Bacillati</taxon>
        <taxon>Bacillota</taxon>
        <taxon>Bacilli</taxon>
        <taxon>Bacillales</taxon>
        <taxon>Paenibacillaceae</taxon>
        <taxon>Paenibacillus</taxon>
    </lineage>
</organism>
<name>A0A089M8G6_9BACL</name>
<proteinExistence type="predicted"/>
<gene>
    <name evidence="1" type="ORF">PGRAT_19290</name>
</gene>